<accession>A0A090XCC4</accession>
<sequence length="110" mass="12014">CLECNTPSACYRYKCCGLNFCSVGCYKVHSCTSSSAKDVEICHSFKSEAVKAKHGGVLLSQTQVEALKGDKQLRSMFSNEVLRRVLHVVASASDPVAALAPYMHDTFFSD</sequence>
<organism evidence="1">
    <name type="scientific">Ixodes ricinus</name>
    <name type="common">Common tick</name>
    <name type="synonym">Acarus ricinus</name>
    <dbReference type="NCBI Taxonomy" id="34613"/>
    <lineage>
        <taxon>Eukaryota</taxon>
        <taxon>Metazoa</taxon>
        <taxon>Ecdysozoa</taxon>
        <taxon>Arthropoda</taxon>
        <taxon>Chelicerata</taxon>
        <taxon>Arachnida</taxon>
        <taxon>Acari</taxon>
        <taxon>Parasitiformes</taxon>
        <taxon>Ixodida</taxon>
        <taxon>Ixodoidea</taxon>
        <taxon>Ixodidae</taxon>
        <taxon>Ixodinae</taxon>
        <taxon>Ixodes</taxon>
    </lineage>
</organism>
<name>A0A090XCC4_IXORI</name>
<protein>
    <submittedName>
        <fullName evidence="1">Putative mynd zn-finger protein/hormone receptor interactor</fullName>
    </submittedName>
</protein>
<feature type="non-terminal residue" evidence="1">
    <location>
        <position position="1"/>
    </location>
</feature>
<dbReference type="EMBL" id="GBIH01001885">
    <property type="protein sequence ID" value="JAC92825.1"/>
    <property type="molecule type" value="mRNA"/>
</dbReference>
<feature type="non-terminal residue" evidence="1">
    <location>
        <position position="110"/>
    </location>
</feature>
<keyword evidence="1" id="KW-0675">Receptor</keyword>
<proteinExistence type="evidence at transcript level"/>
<evidence type="ECO:0000313" key="1">
    <source>
        <dbReference type="EMBL" id="JAC92825.1"/>
    </source>
</evidence>
<reference evidence="1" key="1">
    <citation type="journal article" date="2015" name="PLoS Negl. Trop. Dis.">
        <title>Deep Sequencing Analysis of the Ixodes ricinus Haemocytome.</title>
        <authorList>
            <person name="Kotsyfakis M."/>
            <person name="Kopacek P."/>
            <person name="Franta Z."/>
            <person name="Pedra J.H."/>
            <person name="Ribeiro J.M."/>
        </authorList>
    </citation>
    <scope>NUCLEOTIDE SEQUENCE</scope>
</reference>
<dbReference type="AlphaFoldDB" id="A0A090XCC4"/>